<proteinExistence type="predicted"/>
<sequence length="252" mass="26926">MLLYFQPPIFAVQPATCIQHVVWAPPAAYCAAVYTAPAAVHVYTPMVSGAAALSRGAQRPSLRIRIIYYGHGHGHGRGRDRDPERDGQGGGALWCRAVDATYADGVPTGPRLREDISRWARVHDDLAGRASAWREASIAVAGPGSAGPVRRGRGRGRADACPGDEPGRRAGRLLDRLHGRTSHGPRGRQPHAAGLSSTASPRDGSEQGRVGVLLAALRCARLQFRRGVAGCLAAAARDRVLAESDRHQEHRL</sequence>
<evidence type="ECO:0000313" key="3">
    <source>
        <dbReference type="Proteomes" id="UP000030816"/>
    </source>
</evidence>
<keyword evidence="3" id="KW-1185">Reference proteome</keyword>
<reference evidence="2 3" key="1">
    <citation type="journal article" date="2014" name="Proc. Natl. Acad. Sci. U.S.A.">
        <title>Trajectory and genomic determinants of fungal-pathogen speciation and host adaptation.</title>
        <authorList>
            <person name="Hu X."/>
            <person name="Xiao G."/>
            <person name="Zheng P."/>
            <person name="Shang Y."/>
            <person name="Su Y."/>
            <person name="Zhang X."/>
            <person name="Liu X."/>
            <person name="Zhan S."/>
            <person name="St Leger R.J."/>
            <person name="Wang C."/>
        </authorList>
    </citation>
    <scope>NUCLEOTIDE SEQUENCE [LARGE SCALE GENOMIC DNA]</scope>
    <source>
        <strain evidence="2 3">ARSEF 1941</strain>
    </source>
</reference>
<evidence type="ECO:0000256" key="1">
    <source>
        <dbReference type="SAM" id="MobiDB-lite"/>
    </source>
</evidence>
<dbReference type="RefSeq" id="XP_040678862.1">
    <property type="nucleotide sequence ID" value="XM_040822983.1"/>
</dbReference>
<dbReference type="AlphaFoldDB" id="A0A0B2WP33"/>
<evidence type="ECO:0000313" key="2">
    <source>
        <dbReference type="EMBL" id="KHN97796.1"/>
    </source>
</evidence>
<feature type="compositionally biased region" description="Basic residues" evidence="1">
    <location>
        <begin position="179"/>
        <end position="189"/>
    </location>
</feature>
<gene>
    <name evidence="2" type="ORF">MAM_04185</name>
</gene>
<feature type="compositionally biased region" description="Basic and acidic residues" evidence="1">
    <location>
        <begin position="165"/>
        <end position="178"/>
    </location>
</feature>
<comment type="caution">
    <text evidence="2">The sequence shown here is derived from an EMBL/GenBank/DDBJ whole genome shotgun (WGS) entry which is preliminary data.</text>
</comment>
<dbReference type="Proteomes" id="UP000030816">
    <property type="component" value="Unassembled WGS sequence"/>
</dbReference>
<dbReference type="EMBL" id="AZHE01000009">
    <property type="protein sequence ID" value="KHN97796.1"/>
    <property type="molecule type" value="Genomic_DNA"/>
</dbReference>
<accession>A0A0B2WP33</accession>
<dbReference type="OrthoDB" id="4941242at2759"/>
<name>A0A0B2WP33_METAS</name>
<organism evidence="2 3">
    <name type="scientific">Metarhizium album (strain ARSEF 1941)</name>
    <dbReference type="NCBI Taxonomy" id="1081103"/>
    <lineage>
        <taxon>Eukaryota</taxon>
        <taxon>Fungi</taxon>
        <taxon>Dikarya</taxon>
        <taxon>Ascomycota</taxon>
        <taxon>Pezizomycotina</taxon>
        <taxon>Sordariomycetes</taxon>
        <taxon>Hypocreomycetidae</taxon>
        <taxon>Hypocreales</taxon>
        <taxon>Clavicipitaceae</taxon>
        <taxon>Metarhizium</taxon>
    </lineage>
</organism>
<dbReference type="HOGENOM" id="CLU_1103010_0_0_1"/>
<protein>
    <submittedName>
        <fullName evidence="2">Uncharacterized protein</fullName>
    </submittedName>
</protein>
<feature type="region of interest" description="Disordered" evidence="1">
    <location>
        <begin position="142"/>
        <end position="207"/>
    </location>
</feature>
<dbReference type="GeneID" id="63738640"/>